<dbReference type="NCBIfam" id="TIGR03661">
    <property type="entry name" value="T1SS_VCA0849"/>
    <property type="match status" value="1"/>
</dbReference>
<reference evidence="1 2" key="1">
    <citation type="submission" date="2021-04" db="EMBL/GenBank/DDBJ databases">
        <title>The genome sequence of type strain Ideonella paludis KCTC 32238.</title>
        <authorList>
            <person name="Liu Y."/>
        </authorList>
    </citation>
    <scope>NUCLEOTIDE SEQUENCE [LARGE SCALE GENOMIC DNA]</scope>
    <source>
        <strain evidence="1 2">KCTC 32238</strain>
    </source>
</reference>
<protein>
    <submittedName>
        <fullName evidence="1">Type I secretion C-terminal target domain-containing protein</fullName>
    </submittedName>
</protein>
<organism evidence="1 2">
    <name type="scientific">Ideonella paludis</name>
    <dbReference type="NCBI Taxonomy" id="1233411"/>
    <lineage>
        <taxon>Bacteria</taxon>
        <taxon>Pseudomonadati</taxon>
        <taxon>Pseudomonadota</taxon>
        <taxon>Betaproteobacteria</taxon>
        <taxon>Burkholderiales</taxon>
        <taxon>Sphaerotilaceae</taxon>
        <taxon>Ideonella</taxon>
    </lineage>
</organism>
<accession>A0ABS5DX37</accession>
<gene>
    <name evidence="1" type="ORF">KAK11_10200</name>
</gene>
<proteinExistence type="predicted"/>
<dbReference type="RefSeq" id="WP_210808864.1">
    <property type="nucleotide sequence ID" value="NZ_JAGQDG010000003.1"/>
</dbReference>
<dbReference type="EMBL" id="JAGQDG010000003">
    <property type="protein sequence ID" value="MBQ0935701.1"/>
    <property type="molecule type" value="Genomic_DNA"/>
</dbReference>
<comment type="caution">
    <text evidence="1">The sequence shown here is derived from an EMBL/GenBank/DDBJ whole genome shotgun (WGS) entry which is preliminary data.</text>
</comment>
<dbReference type="Proteomes" id="UP000672097">
    <property type="component" value="Unassembled WGS sequence"/>
</dbReference>
<evidence type="ECO:0000313" key="1">
    <source>
        <dbReference type="EMBL" id="MBQ0935701.1"/>
    </source>
</evidence>
<keyword evidence="2" id="KW-1185">Reference proteome</keyword>
<evidence type="ECO:0000313" key="2">
    <source>
        <dbReference type="Proteomes" id="UP000672097"/>
    </source>
</evidence>
<dbReference type="InterPro" id="IPR019960">
    <property type="entry name" value="T1SS_VCA0849"/>
</dbReference>
<name>A0ABS5DX37_9BURK</name>
<sequence length="266" mass="29453">MNAPLYLQTLLQRAQECSTPKPAEQPPHGLTLNESAEFLLQKVAWDEVIALGQSTVFGATEEVSMWSSLAEDWNAALPPQPVLKDVQIEGSMVTMTFDKHLPAGHEIPEIRLNGQRAELVVLDREALTLGFDTAPDLACLFERQNNVNLSDDTDKVWLSTVGFALSDGLMVCDPVAQPERVQDFLLGEDQLVITDLLVDVWAPGQSLQPWLDFTQEGLDGVLRVDESGQGDFSQALHMTLEDFYRHNAHITNLSADDLRQLGGFDL</sequence>